<organism evidence="1 2">
    <name type="scientific">Racocetra persica</name>
    <dbReference type="NCBI Taxonomy" id="160502"/>
    <lineage>
        <taxon>Eukaryota</taxon>
        <taxon>Fungi</taxon>
        <taxon>Fungi incertae sedis</taxon>
        <taxon>Mucoromycota</taxon>
        <taxon>Glomeromycotina</taxon>
        <taxon>Glomeromycetes</taxon>
        <taxon>Diversisporales</taxon>
        <taxon>Gigasporaceae</taxon>
        <taxon>Racocetra</taxon>
    </lineage>
</organism>
<proteinExistence type="predicted"/>
<evidence type="ECO:0000313" key="2">
    <source>
        <dbReference type="Proteomes" id="UP000789920"/>
    </source>
</evidence>
<accession>A0ACA9KCD3</accession>
<protein>
    <submittedName>
        <fullName evidence="1">30517_t:CDS:1</fullName>
    </submittedName>
</protein>
<gene>
    <name evidence="1" type="ORF">RPERSI_LOCUS301</name>
</gene>
<evidence type="ECO:0000313" key="1">
    <source>
        <dbReference type="EMBL" id="CAG8464528.1"/>
    </source>
</evidence>
<dbReference type="Proteomes" id="UP000789920">
    <property type="component" value="Unassembled WGS sequence"/>
</dbReference>
<sequence length="222" mass="25944">MSLKNYKKVHKNCYRIEDKSNNSTDTYNSEEINTYDSDEFDIINRQSSHYIESETDNNTSTFNFDKLDVISRQNNNIMIDDQESINKSNLIFEAQSIAGDLISDNQEISNIYKFGKIFGKDILENNMVIDEANEFQSDDNEYSNDSKIDNTDFQGHQERLFSEFYNFKWWGYAQQHILSKISLDNILTNLRNKAETKALVGIILTLQGTKKKQKPPEFRQLI</sequence>
<keyword evidence="2" id="KW-1185">Reference proteome</keyword>
<reference evidence="1" key="1">
    <citation type="submission" date="2021-06" db="EMBL/GenBank/DDBJ databases">
        <authorList>
            <person name="Kallberg Y."/>
            <person name="Tangrot J."/>
            <person name="Rosling A."/>
        </authorList>
    </citation>
    <scope>NUCLEOTIDE SEQUENCE</scope>
    <source>
        <strain evidence="1">MA461A</strain>
    </source>
</reference>
<dbReference type="EMBL" id="CAJVQC010000220">
    <property type="protein sequence ID" value="CAG8464528.1"/>
    <property type="molecule type" value="Genomic_DNA"/>
</dbReference>
<comment type="caution">
    <text evidence="1">The sequence shown here is derived from an EMBL/GenBank/DDBJ whole genome shotgun (WGS) entry which is preliminary data.</text>
</comment>
<name>A0ACA9KCD3_9GLOM</name>